<feature type="compositionally biased region" description="Polar residues" evidence="1">
    <location>
        <begin position="238"/>
        <end position="250"/>
    </location>
</feature>
<evidence type="ECO:0000256" key="1">
    <source>
        <dbReference type="SAM" id="MobiDB-lite"/>
    </source>
</evidence>
<evidence type="ECO:0000313" key="3">
    <source>
        <dbReference type="EMBL" id="KUF87414.1"/>
    </source>
</evidence>
<name>A0A0W8CTR2_PHYNI</name>
<dbReference type="Proteomes" id="UP000054636">
    <property type="component" value="Unassembled WGS sequence"/>
</dbReference>
<keyword evidence="2" id="KW-0732">Signal</keyword>
<feature type="compositionally biased region" description="Polar residues" evidence="1">
    <location>
        <begin position="159"/>
        <end position="180"/>
    </location>
</feature>
<dbReference type="EMBL" id="LNFP01001170">
    <property type="protein sequence ID" value="KUF87414.1"/>
    <property type="molecule type" value="Genomic_DNA"/>
</dbReference>
<feature type="chain" id="PRO_5006940899" evidence="2">
    <location>
        <begin position="20"/>
        <end position="250"/>
    </location>
</feature>
<dbReference type="AlphaFoldDB" id="A0A0W8CTR2"/>
<evidence type="ECO:0000256" key="2">
    <source>
        <dbReference type="SAM" id="SignalP"/>
    </source>
</evidence>
<feature type="compositionally biased region" description="Basic residues" evidence="1">
    <location>
        <begin position="202"/>
        <end position="237"/>
    </location>
</feature>
<sequence>MKLLSTLALVVLAAQCTLAAPERKLLRAGYDNPIDFSNLSGLSDVTTDSTTKKYGLPATASGVNSITKGGVLPNTNSLPVGTGSSGLGKNIIPTDLTTMTGRSGLQSLTGGSGLGSITNGATKGGKLPSLPTSGAGGVTKGVSGATDNVSGLTDGLDLPSTSTSGDKQVYNSGKPSNSDVQSEERTLKSPKNPPPSPELNKKNTKKKTTPKKSSKKKTKPKNSHKPNVKPTRSRTQRSLRSNTRSSNCPV</sequence>
<gene>
    <name evidence="3" type="ORF">AM588_10002040</name>
</gene>
<feature type="region of interest" description="Disordered" evidence="1">
    <location>
        <begin position="102"/>
        <end position="250"/>
    </location>
</feature>
<evidence type="ECO:0000313" key="4">
    <source>
        <dbReference type="Proteomes" id="UP000054636"/>
    </source>
</evidence>
<feature type="compositionally biased region" description="Low complexity" evidence="1">
    <location>
        <begin position="102"/>
        <end position="120"/>
    </location>
</feature>
<comment type="caution">
    <text evidence="3">The sequence shown here is derived from an EMBL/GenBank/DDBJ whole genome shotgun (WGS) entry which is preliminary data.</text>
</comment>
<protein>
    <submittedName>
        <fullName evidence="3">Glutathionyl-hydroquinone reductase YqjG</fullName>
    </submittedName>
</protein>
<feature type="signal peptide" evidence="2">
    <location>
        <begin position="1"/>
        <end position="19"/>
    </location>
</feature>
<reference evidence="3 4" key="1">
    <citation type="submission" date="2015-11" db="EMBL/GenBank/DDBJ databases">
        <title>Genomes and virulence difference between two physiological races of Phytophthora nicotianae.</title>
        <authorList>
            <person name="Liu H."/>
            <person name="Ma X."/>
            <person name="Yu H."/>
            <person name="Fang D."/>
            <person name="Li Y."/>
            <person name="Wang X."/>
            <person name="Wang W."/>
            <person name="Dong Y."/>
            <person name="Xiao B."/>
        </authorList>
    </citation>
    <scope>NUCLEOTIDE SEQUENCE [LARGE SCALE GENOMIC DNA]</scope>
    <source>
        <strain evidence="4">race 1</strain>
    </source>
</reference>
<accession>A0A0W8CTR2</accession>
<organism evidence="3 4">
    <name type="scientific">Phytophthora nicotianae</name>
    <name type="common">Potato buckeye rot agent</name>
    <name type="synonym">Phytophthora parasitica</name>
    <dbReference type="NCBI Taxonomy" id="4792"/>
    <lineage>
        <taxon>Eukaryota</taxon>
        <taxon>Sar</taxon>
        <taxon>Stramenopiles</taxon>
        <taxon>Oomycota</taxon>
        <taxon>Peronosporomycetes</taxon>
        <taxon>Peronosporales</taxon>
        <taxon>Peronosporaceae</taxon>
        <taxon>Phytophthora</taxon>
    </lineage>
</organism>
<proteinExistence type="predicted"/>